<evidence type="ECO:0000256" key="2">
    <source>
        <dbReference type="SAM" id="SignalP"/>
    </source>
</evidence>
<dbReference type="EMBL" id="JAVREQ010000001">
    <property type="protein sequence ID" value="MDT0377837.1"/>
    <property type="molecule type" value="Genomic_DNA"/>
</dbReference>
<feature type="compositionally biased region" description="Acidic residues" evidence="1">
    <location>
        <begin position="188"/>
        <end position="199"/>
    </location>
</feature>
<protein>
    <submittedName>
        <fullName evidence="3">Uncharacterized protein</fullName>
    </submittedName>
</protein>
<keyword evidence="4" id="KW-1185">Reference proteome</keyword>
<gene>
    <name evidence="3" type="ORF">RM572_03490</name>
</gene>
<name>A0ABU2NP93_9ACTN</name>
<evidence type="ECO:0000256" key="1">
    <source>
        <dbReference type="SAM" id="MobiDB-lite"/>
    </source>
</evidence>
<reference evidence="4" key="1">
    <citation type="submission" date="2023-07" db="EMBL/GenBank/DDBJ databases">
        <title>30 novel species of actinomycetes from the DSMZ collection.</title>
        <authorList>
            <person name="Nouioui I."/>
        </authorList>
    </citation>
    <scope>NUCLEOTIDE SEQUENCE [LARGE SCALE GENOMIC DNA]</scope>
    <source>
        <strain evidence="4">DSM 42041</strain>
    </source>
</reference>
<comment type="caution">
    <text evidence="3">The sequence shown here is derived from an EMBL/GenBank/DDBJ whole genome shotgun (WGS) entry which is preliminary data.</text>
</comment>
<proteinExistence type="predicted"/>
<sequence>MHRSPAPPARARGRSLSAAARAASVTAGAVAAVAACTLAAPAAAAAPAEPGAGGPVEVTPRHAEPGSQVELRTDFCEVERTAFATSVAFEADVDLQRTEDGAAFHGYAVISMDAELGTYGLTVVCGEDEKRGEGSFKVVPAGGDGGQGRDGGQGDEGEEAGAGYEDGRPRNEPHAGRDPGGHDRPPWESEEGGPYEPDDPYASPVAPVRAGGGGTAGDHAGAATDTAERAGLALAGGAAVAGAVTWAVRRRRARAHPGG</sequence>
<feature type="region of interest" description="Disordered" evidence="1">
    <location>
        <begin position="46"/>
        <end position="67"/>
    </location>
</feature>
<accession>A0ABU2NP93</accession>
<dbReference type="Proteomes" id="UP001183414">
    <property type="component" value="Unassembled WGS sequence"/>
</dbReference>
<keyword evidence="2" id="KW-0732">Signal</keyword>
<feature type="compositionally biased region" description="Gly residues" evidence="1">
    <location>
        <begin position="142"/>
        <end position="151"/>
    </location>
</feature>
<feature type="signal peptide" evidence="2">
    <location>
        <begin position="1"/>
        <end position="31"/>
    </location>
</feature>
<evidence type="ECO:0000313" key="3">
    <source>
        <dbReference type="EMBL" id="MDT0377837.1"/>
    </source>
</evidence>
<feature type="compositionally biased region" description="Low complexity" evidence="1">
    <location>
        <begin position="46"/>
        <end position="58"/>
    </location>
</feature>
<feature type="region of interest" description="Disordered" evidence="1">
    <location>
        <begin position="130"/>
        <end position="223"/>
    </location>
</feature>
<dbReference type="RefSeq" id="WP_311671751.1">
    <property type="nucleotide sequence ID" value="NZ_JAVREQ010000001.1"/>
</dbReference>
<feature type="compositionally biased region" description="Basic and acidic residues" evidence="1">
    <location>
        <begin position="165"/>
        <end position="187"/>
    </location>
</feature>
<feature type="chain" id="PRO_5045410608" evidence="2">
    <location>
        <begin position="32"/>
        <end position="259"/>
    </location>
</feature>
<evidence type="ECO:0000313" key="4">
    <source>
        <dbReference type="Proteomes" id="UP001183414"/>
    </source>
</evidence>
<organism evidence="3 4">
    <name type="scientific">Streptomyces hazeniae</name>
    <dbReference type="NCBI Taxonomy" id="3075538"/>
    <lineage>
        <taxon>Bacteria</taxon>
        <taxon>Bacillati</taxon>
        <taxon>Actinomycetota</taxon>
        <taxon>Actinomycetes</taxon>
        <taxon>Kitasatosporales</taxon>
        <taxon>Streptomycetaceae</taxon>
        <taxon>Streptomyces</taxon>
    </lineage>
</organism>